<protein>
    <submittedName>
        <fullName evidence="2">Uncharacterized protein</fullName>
    </submittedName>
</protein>
<feature type="transmembrane region" description="Helical" evidence="1">
    <location>
        <begin position="112"/>
        <end position="134"/>
    </location>
</feature>
<keyword evidence="1" id="KW-0472">Membrane</keyword>
<keyword evidence="1" id="KW-0812">Transmembrane</keyword>
<keyword evidence="3" id="KW-1185">Reference proteome</keyword>
<name>A0ABT5FAV0_9GAMM</name>
<dbReference type="EMBL" id="JAQOMS010000002">
    <property type="protein sequence ID" value="MDC2887752.1"/>
    <property type="molecule type" value="Genomic_DNA"/>
</dbReference>
<evidence type="ECO:0000256" key="1">
    <source>
        <dbReference type="SAM" id="Phobius"/>
    </source>
</evidence>
<sequence>MFVKFDGTSSAAQEKQEGAVQYSYKSGITDSFNWAYALTYSGLLAFYICLFTFYPTAGISASKWVIGAGIIGTIAGMLYSRKIKQRVPVIRWSGLIQTVMVIGLSFSENALIQTGSAILLGFFIFFPITALVSIPHEMKK</sequence>
<keyword evidence="1" id="KW-1133">Transmembrane helix</keyword>
<evidence type="ECO:0000313" key="3">
    <source>
        <dbReference type="Proteomes" id="UP001528411"/>
    </source>
</evidence>
<proteinExistence type="predicted"/>
<comment type="caution">
    <text evidence="2">The sequence shown here is derived from an EMBL/GenBank/DDBJ whole genome shotgun (WGS) entry which is preliminary data.</text>
</comment>
<evidence type="ECO:0000313" key="2">
    <source>
        <dbReference type="EMBL" id="MDC2887752.1"/>
    </source>
</evidence>
<gene>
    <name evidence="2" type="ORF">PN838_01405</name>
</gene>
<feature type="transmembrane region" description="Helical" evidence="1">
    <location>
        <begin position="89"/>
        <end position="106"/>
    </location>
</feature>
<feature type="transmembrane region" description="Helical" evidence="1">
    <location>
        <begin position="61"/>
        <end position="80"/>
    </location>
</feature>
<organism evidence="2 3">
    <name type="scientific">Psychrosphaera algicola</name>
    <dbReference type="NCBI Taxonomy" id="3023714"/>
    <lineage>
        <taxon>Bacteria</taxon>
        <taxon>Pseudomonadati</taxon>
        <taxon>Pseudomonadota</taxon>
        <taxon>Gammaproteobacteria</taxon>
        <taxon>Alteromonadales</taxon>
        <taxon>Pseudoalteromonadaceae</taxon>
        <taxon>Psychrosphaera</taxon>
    </lineage>
</organism>
<reference evidence="2 3" key="1">
    <citation type="submission" date="2023-01" db="EMBL/GenBank/DDBJ databases">
        <title>Psychrosphaera sp. nov., isolated from marine algae.</title>
        <authorList>
            <person name="Bayburt H."/>
            <person name="Choi B.J."/>
            <person name="Kim J.M."/>
            <person name="Choi D.G."/>
            <person name="Jeon C.O."/>
        </authorList>
    </citation>
    <scope>NUCLEOTIDE SEQUENCE [LARGE SCALE GENOMIC DNA]</scope>
    <source>
        <strain evidence="2 3">G1-22</strain>
    </source>
</reference>
<accession>A0ABT5FAV0</accession>
<dbReference type="SUPFAM" id="SSF103473">
    <property type="entry name" value="MFS general substrate transporter"/>
    <property type="match status" value="1"/>
</dbReference>
<dbReference type="InterPro" id="IPR036259">
    <property type="entry name" value="MFS_trans_sf"/>
</dbReference>
<dbReference type="Proteomes" id="UP001528411">
    <property type="component" value="Unassembled WGS sequence"/>
</dbReference>
<feature type="transmembrane region" description="Helical" evidence="1">
    <location>
        <begin position="34"/>
        <end position="55"/>
    </location>
</feature>
<dbReference type="RefSeq" id="WP_272179550.1">
    <property type="nucleotide sequence ID" value="NZ_JAQOMS010000002.1"/>
</dbReference>